<evidence type="ECO:0000256" key="1">
    <source>
        <dbReference type="ARBA" id="ARBA00007626"/>
    </source>
</evidence>
<feature type="repeat" description="PPR" evidence="6">
    <location>
        <begin position="99"/>
        <end position="133"/>
    </location>
</feature>
<evidence type="ECO:0000256" key="3">
    <source>
        <dbReference type="ARBA" id="ARBA00022737"/>
    </source>
</evidence>
<feature type="repeat" description="PPR" evidence="6">
    <location>
        <begin position="64"/>
        <end position="98"/>
    </location>
</feature>
<keyword evidence="8" id="KW-1185">Reference proteome</keyword>
<evidence type="ECO:0000313" key="8">
    <source>
        <dbReference type="Proteomes" id="UP001327560"/>
    </source>
</evidence>
<dbReference type="Pfam" id="PF01535">
    <property type="entry name" value="PPR"/>
    <property type="match status" value="1"/>
</dbReference>
<keyword evidence="4" id="KW-0689">Ribosomal protein</keyword>
<sequence>MKETRKKTTEEINEEVVDLKGELFMLRLQKSARNEFKSSEFGRTYAQKVHREAKQKQTNNVGSPLPTISRLIDGYSKLLRMENAVFLLDEMIKKDISPSVVTYSAIINGYRKLGEWDQAYEIYEKMLKQGISPDALTYLSLGGSCSAA</sequence>
<name>A0AAQ3KF37_9LILI</name>
<keyword evidence="5" id="KW-0687">Ribonucleoprotein</keyword>
<dbReference type="Gene3D" id="1.25.40.10">
    <property type="entry name" value="Tetratricopeptide repeat domain"/>
    <property type="match status" value="1"/>
</dbReference>
<dbReference type="GO" id="GO:0005840">
    <property type="term" value="C:ribosome"/>
    <property type="evidence" value="ECO:0007669"/>
    <property type="project" value="UniProtKB-KW"/>
</dbReference>
<evidence type="ECO:0000313" key="7">
    <source>
        <dbReference type="EMBL" id="WOL07527.1"/>
    </source>
</evidence>
<dbReference type="EMBL" id="CP136894">
    <property type="protein sequence ID" value="WOL07527.1"/>
    <property type="molecule type" value="Genomic_DNA"/>
</dbReference>
<dbReference type="Pfam" id="PF00831">
    <property type="entry name" value="Ribosomal_L29"/>
    <property type="match status" value="1"/>
</dbReference>
<dbReference type="PANTHER" id="PTHR47941">
    <property type="entry name" value="PENTATRICOPEPTIDE REPEAT-CONTAINING PROTEIN 3, MITOCHONDRIAL"/>
    <property type="match status" value="1"/>
</dbReference>
<dbReference type="InterPro" id="IPR036049">
    <property type="entry name" value="Ribosomal_uL29_sf"/>
</dbReference>
<dbReference type="AlphaFoldDB" id="A0AAQ3KF37"/>
<keyword evidence="3" id="KW-0677">Repeat</keyword>
<dbReference type="SUPFAM" id="SSF46561">
    <property type="entry name" value="Ribosomal protein L29 (L29p)"/>
    <property type="match status" value="1"/>
</dbReference>
<reference evidence="7 8" key="1">
    <citation type="submission" date="2023-10" db="EMBL/GenBank/DDBJ databases">
        <title>Chromosome-scale genome assembly provides insights into flower coloration mechanisms of Canna indica.</title>
        <authorList>
            <person name="Li C."/>
        </authorList>
    </citation>
    <scope>NUCLEOTIDE SEQUENCE [LARGE SCALE GENOMIC DNA]</scope>
    <source>
        <tissue evidence="7">Flower</tissue>
    </source>
</reference>
<dbReference type="GO" id="GO:1990904">
    <property type="term" value="C:ribonucleoprotein complex"/>
    <property type="evidence" value="ECO:0007669"/>
    <property type="project" value="UniProtKB-KW"/>
</dbReference>
<comment type="similarity">
    <text evidence="1">Belongs to the PPR family. P subfamily.</text>
</comment>
<dbReference type="InterPro" id="IPR011990">
    <property type="entry name" value="TPR-like_helical_dom_sf"/>
</dbReference>
<organism evidence="7 8">
    <name type="scientific">Canna indica</name>
    <name type="common">Indian-shot</name>
    <dbReference type="NCBI Taxonomy" id="4628"/>
    <lineage>
        <taxon>Eukaryota</taxon>
        <taxon>Viridiplantae</taxon>
        <taxon>Streptophyta</taxon>
        <taxon>Embryophyta</taxon>
        <taxon>Tracheophyta</taxon>
        <taxon>Spermatophyta</taxon>
        <taxon>Magnoliopsida</taxon>
        <taxon>Liliopsida</taxon>
        <taxon>Zingiberales</taxon>
        <taxon>Cannaceae</taxon>
        <taxon>Canna</taxon>
    </lineage>
</organism>
<dbReference type="GO" id="GO:0003735">
    <property type="term" value="F:structural constituent of ribosome"/>
    <property type="evidence" value="ECO:0007669"/>
    <property type="project" value="InterPro"/>
</dbReference>
<dbReference type="Pfam" id="PF13041">
    <property type="entry name" value="PPR_2"/>
    <property type="match status" value="1"/>
</dbReference>
<dbReference type="InterPro" id="IPR001854">
    <property type="entry name" value="Ribosomal_uL29"/>
</dbReference>
<dbReference type="NCBIfam" id="TIGR00012">
    <property type="entry name" value="L29"/>
    <property type="match status" value="1"/>
</dbReference>
<evidence type="ECO:0000256" key="4">
    <source>
        <dbReference type="ARBA" id="ARBA00022980"/>
    </source>
</evidence>
<dbReference type="PROSITE" id="PS51375">
    <property type="entry name" value="PPR"/>
    <property type="match status" value="2"/>
</dbReference>
<dbReference type="Proteomes" id="UP001327560">
    <property type="component" value="Chromosome 5"/>
</dbReference>
<gene>
    <name evidence="7" type="ORF">Cni_G16271</name>
</gene>
<dbReference type="NCBIfam" id="TIGR00756">
    <property type="entry name" value="PPR"/>
    <property type="match status" value="2"/>
</dbReference>
<evidence type="ECO:0000256" key="5">
    <source>
        <dbReference type="ARBA" id="ARBA00023274"/>
    </source>
</evidence>
<proteinExistence type="inferred from homology"/>
<evidence type="ECO:0000256" key="6">
    <source>
        <dbReference type="PROSITE-ProRule" id="PRU00708"/>
    </source>
</evidence>
<evidence type="ECO:0000256" key="2">
    <source>
        <dbReference type="ARBA" id="ARBA00009254"/>
    </source>
</evidence>
<comment type="similarity">
    <text evidence="2">Belongs to the universal ribosomal protein uL29 family.</text>
</comment>
<dbReference type="InterPro" id="IPR002885">
    <property type="entry name" value="PPR_rpt"/>
</dbReference>
<protein>
    <submittedName>
        <fullName evidence="7">Pentatricopeptide repeat-containing protein</fullName>
    </submittedName>
</protein>
<dbReference type="GO" id="GO:0006412">
    <property type="term" value="P:translation"/>
    <property type="evidence" value="ECO:0007669"/>
    <property type="project" value="InterPro"/>
</dbReference>
<accession>A0AAQ3KF37</accession>